<keyword evidence="2" id="KW-0812">Transmembrane</keyword>
<dbReference type="PANTHER" id="PTHR39555:SF1">
    <property type="entry name" value="TYPE IV PILUS INNER MEMBRANE COMPONENT PILO"/>
    <property type="match status" value="1"/>
</dbReference>
<evidence type="ECO:0000313" key="4">
    <source>
        <dbReference type="Proteomes" id="UP000287502"/>
    </source>
</evidence>
<keyword evidence="4" id="KW-1185">Reference proteome</keyword>
<dbReference type="EMBL" id="CP035108">
    <property type="protein sequence ID" value="QAR32378.1"/>
    <property type="molecule type" value="Genomic_DNA"/>
</dbReference>
<protein>
    <recommendedName>
        <fullName evidence="5">Type 4a pilus biogenesis protein PilO</fullName>
    </recommendedName>
</protein>
<feature type="region of interest" description="Disordered" evidence="1">
    <location>
        <begin position="188"/>
        <end position="210"/>
    </location>
</feature>
<evidence type="ECO:0000256" key="2">
    <source>
        <dbReference type="SAM" id="Phobius"/>
    </source>
</evidence>
<dbReference type="KEGG" id="gtl:EP073_02875"/>
<keyword evidence="2" id="KW-1133">Transmembrane helix</keyword>
<dbReference type="InterPro" id="IPR007445">
    <property type="entry name" value="PilO"/>
</dbReference>
<reference evidence="3 4" key="1">
    <citation type="submission" date="2019-01" db="EMBL/GenBank/DDBJ databases">
        <title>Geovibrio thiophilus DSM 11263, complete genome.</title>
        <authorList>
            <person name="Spring S."/>
            <person name="Bunk B."/>
            <person name="Sproer C."/>
        </authorList>
    </citation>
    <scope>NUCLEOTIDE SEQUENCE [LARGE SCALE GENOMIC DNA]</scope>
    <source>
        <strain evidence="3 4">DSM 11263</strain>
    </source>
</reference>
<proteinExistence type="predicted"/>
<dbReference type="AlphaFoldDB" id="A0A3R5UTX2"/>
<dbReference type="Gene3D" id="3.30.70.60">
    <property type="match status" value="1"/>
</dbReference>
<dbReference type="PANTHER" id="PTHR39555">
    <property type="entry name" value="FIMBRIAL ASSEMBLY PROTEIN PILO-LIKE PROTEIN-RELATED"/>
    <property type="match status" value="1"/>
</dbReference>
<evidence type="ECO:0000313" key="3">
    <source>
        <dbReference type="EMBL" id="QAR32378.1"/>
    </source>
</evidence>
<dbReference type="OrthoDB" id="9791647at2"/>
<dbReference type="GO" id="GO:0043683">
    <property type="term" value="P:type IV pilus assembly"/>
    <property type="evidence" value="ECO:0007669"/>
    <property type="project" value="InterPro"/>
</dbReference>
<accession>A0A3R5UTX2</accession>
<keyword evidence="2" id="KW-0472">Membrane</keyword>
<dbReference type="GO" id="GO:0043107">
    <property type="term" value="P:type IV pilus-dependent motility"/>
    <property type="evidence" value="ECO:0007669"/>
    <property type="project" value="InterPro"/>
</dbReference>
<name>A0A3R5UTX2_9BACT</name>
<evidence type="ECO:0000256" key="1">
    <source>
        <dbReference type="SAM" id="MobiDB-lite"/>
    </source>
</evidence>
<dbReference type="Proteomes" id="UP000287502">
    <property type="component" value="Chromosome"/>
</dbReference>
<organism evidence="3 4">
    <name type="scientific">Geovibrio thiophilus</name>
    <dbReference type="NCBI Taxonomy" id="139438"/>
    <lineage>
        <taxon>Bacteria</taxon>
        <taxon>Pseudomonadati</taxon>
        <taxon>Deferribacterota</taxon>
        <taxon>Deferribacteres</taxon>
        <taxon>Deferribacterales</taxon>
        <taxon>Geovibrionaceae</taxon>
        <taxon>Geovibrio</taxon>
    </lineage>
</organism>
<sequence length="210" mass="24166">MLKKFASIPFRFRLLIEIALIAVIIGGYYYLFLMPLQEKMERLEKEYDDLVYKINDVKPYALAYDDFKKQLAMMEEQFQIVLKVLPDEKGYYLLYDEAVGLAEKDGVKVTLFQPGGEKKIDNFHSSVNFNVKMETPYQNLVRYLYDINYLNKIINLQNMQINVLKSKTGERFLDVTASLNSYKFNSGGAPETAAKGKNAKPVRAVKKGGK</sequence>
<feature type="compositionally biased region" description="Basic residues" evidence="1">
    <location>
        <begin position="197"/>
        <end position="210"/>
    </location>
</feature>
<dbReference type="InterPro" id="IPR014717">
    <property type="entry name" value="Transl_elong_EF1B/ribsomal_bS6"/>
</dbReference>
<gene>
    <name evidence="3" type="ORF">EP073_02875</name>
</gene>
<dbReference type="Pfam" id="PF04350">
    <property type="entry name" value="PilO"/>
    <property type="match status" value="1"/>
</dbReference>
<dbReference type="RefSeq" id="WP_128465665.1">
    <property type="nucleotide sequence ID" value="NZ_CP035108.1"/>
</dbReference>
<feature type="transmembrane region" description="Helical" evidence="2">
    <location>
        <begin position="12"/>
        <end position="32"/>
    </location>
</feature>
<evidence type="ECO:0008006" key="5">
    <source>
        <dbReference type="Google" id="ProtNLM"/>
    </source>
</evidence>